<dbReference type="NCBIfam" id="TIGR01509">
    <property type="entry name" value="HAD-SF-IA-v3"/>
    <property type="match status" value="1"/>
</dbReference>
<dbReference type="Pfam" id="PF13419">
    <property type="entry name" value="HAD_2"/>
    <property type="match status" value="1"/>
</dbReference>
<comment type="caution">
    <text evidence="1">The sequence shown here is derived from an EMBL/GenBank/DDBJ whole genome shotgun (WGS) entry which is preliminary data.</text>
</comment>
<dbReference type="SFLD" id="SFLDS00003">
    <property type="entry name" value="Haloacid_Dehalogenase"/>
    <property type="match status" value="1"/>
</dbReference>
<dbReference type="PATRIC" id="fig|1365250.3.peg.3257"/>
<dbReference type="Proteomes" id="UP000076643">
    <property type="component" value="Unassembled WGS sequence"/>
</dbReference>
<dbReference type="InterPro" id="IPR036412">
    <property type="entry name" value="HAD-like_sf"/>
</dbReference>
<dbReference type="InterPro" id="IPR041492">
    <property type="entry name" value="HAD_2"/>
</dbReference>
<dbReference type="NCBIfam" id="TIGR01549">
    <property type="entry name" value="HAD-SF-IA-v1"/>
    <property type="match status" value="1"/>
</dbReference>
<gene>
    <name evidence="1" type="ORF">N475_18300</name>
</gene>
<keyword evidence="2" id="KW-1185">Reference proteome</keyword>
<dbReference type="RefSeq" id="WP_063365549.1">
    <property type="nucleotide sequence ID" value="NZ_AQHB01000049.1"/>
</dbReference>
<sequence length="201" mass="22708">MIKGIIFDLDGTLVTSSLDFAMMKAQLGCQREEDLLEFVSSLPSPYMREEAMDLIHQHELQDANQCTFITGAQTAVDTLHKQGFKLAIVTRNFSKAAQIKLQRCNMPIDIVVTRDDAPAKPDPSALLSIAKRWDMPSRECIYVGDYLYDIQAAHNANMQSCFFAPQALPNYADLADYIFTDWTQFTALIEQINLKKLHQLA</sequence>
<dbReference type="SUPFAM" id="SSF56784">
    <property type="entry name" value="HAD-like"/>
    <property type="match status" value="1"/>
</dbReference>
<organism evidence="1 2">
    <name type="scientific">Pseudoalteromonas luteoviolacea DSM 6061</name>
    <dbReference type="NCBI Taxonomy" id="1365250"/>
    <lineage>
        <taxon>Bacteria</taxon>
        <taxon>Pseudomonadati</taxon>
        <taxon>Pseudomonadota</taxon>
        <taxon>Gammaproteobacteria</taxon>
        <taxon>Alteromonadales</taxon>
        <taxon>Pseudoalteromonadaceae</taxon>
        <taxon>Pseudoalteromonas</taxon>
    </lineage>
</organism>
<dbReference type="SFLD" id="SFLDG01129">
    <property type="entry name" value="C1.5:_HAD__Beta-PGM__Phosphata"/>
    <property type="match status" value="1"/>
</dbReference>
<dbReference type="AlphaFoldDB" id="A0A166W6C6"/>
<protein>
    <recommendedName>
        <fullName evidence="3">Phosphatase</fullName>
    </recommendedName>
</protein>
<evidence type="ECO:0000313" key="1">
    <source>
        <dbReference type="EMBL" id="KZN35789.1"/>
    </source>
</evidence>
<evidence type="ECO:0000313" key="2">
    <source>
        <dbReference type="Proteomes" id="UP000076643"/>
    </source>
</evidence>
<dbReference type="InterPro" id="IPR023214">
    <property type="entry name" value="HAD_sf"/>
</dbReference>
<evidence type="ECO:0008006" key="3">
    <source>
        <dbReference type="Google" id="ProtNLM"/>
    </source>
</evidence>
<dbReference type="EMBL" id="AUYB01000111">
    <property type="protein sequence ID" value="KZN35789.1"/>
    <property type="molecule type" value="Genomic_DNA"/>
</dbReference>
<proteinExistence type="predicted"/>
<accession>A0A166W6C6</accession>
<dbReference type="PANTHER" id="PTHR43885:SF1">
    <property type="entry name" value="SUPERFAMILY HYDROLASE, PUTATIVE (AFU_ORTHOLOGUE AFUA_4G13290)-RELATED"/>
    <property type="match status" value="1"/>
</dbReference>
<dbReference type="Gene3D" id="1.10.260.80">
    <property type="match status" value="1"/>
</dbReference>
<dbReference type="InterPro" id="IPR006439">
    <property type="entry name" value="HAD-SF_hydro_IA"/>
</dbReference>
<dbReference type="Gene3D" id="3.40.50.1000">
    <property type="entry name" value="HAD superfamily/HAD-like"/>
    <property type="match status" value="1"/>
</dbReference>
<reference evidence="1 2" key="1">
    <citation type="submission" date="2013-07" db="EMBL/GenBank/DDBJ databases">
        <title>Comparative Genomic and Metabolomic Analysis of Twelve Strains of Pseudoalteromonas luteoviolacea.</title>
        <authorList>
            <person name="Vynne N.G."/>
            <person name="Mansson M."/>
            <person name="Gram L."/>
        </authorList>
    </citation>
    <scope>NUCLEOTIDE SEQUENCE [LARGE SCALE GENOMIC DNA]</scope>
    <source>
        <strain evidence="1 2">DSM 6061</strain>
    </source>
</reference>
<name>A0A166W6C6_9GAMM</name>
<dbReference type="PANTHER" id="PTHR43885">
    <property type="entry name" value="HALOACID DEHALOGENASE-LIKE HYDROLASE"/>
    <property type="match status" value="1"/>
</dbReference>